<dbReference type="KEGG" id="scad:DN051_13640"/>
<name>A0A2Z4JDE3_9ACTN</name>
<evidence type="ECO:0000256" key="1">
    <source>
        <dbReference type="SAM" id="MobiDB-lite"/>
    </source>
</evidence>
<dbReference type="InterPro" id="IPR029062">
    <property type="entry name" value="Class_I_gatase-like"/>
</dbReference>
<feature type="region of interest" description="Disordered" evidence="1">
    <location>
        <begin position="26"/>
        <end position="47"/>
    </location>
</feature>
<dbReference type="AlphaFoldDB" id="A0A2Z4JDE3"/>
<accession>A0A2Z4JDE3</accession>
<sequence length="174" mass="19043">MLHHRPRSLGLAVTVRRFGEPCPLDDHDLVVPGPGPGDPRDTGHPKAARLRAPADTLPAGHRPFPAVCFSHQVLRDRLGFELVRRKAPDQGTRREIDLFGARESVGFHNPFAARSREDKVECEGVGTVEVSRDRDTVEVHAPRGPRFASVQFHAESVLTRDGGCIIAGLLADLV</sequence>
<gene>
    <name evidence="3" type="ORF">DN051_13640</name>
</gene>
<dbReference type="PRINTS" id="PR00096">
    <property type="entry name" value="GATASE"/>
</dbReference>
<proteinExistence type="predicted"/>
<dbReference type="InterPro" id="IPR017926">
    <property type="entry name" value="GATASE"/>
</dbReference>
<evidence type="ECO:0000313" key="4">
    <source>
        <dbReference type="Proteomes" id="UP000249616"/>
    </source>
</evidence>
<dbReference type="SUPFAM" id="SSF52317">
    <property type="entry name" value="Class I glutamine amidotransferase-like"/>
    <property type="match status" value="1"/>
</dbReference>
<evidence type="ECO:0000313" key="3">
    <source>
        <dbReference type="EMBL" id="AWW42433.1"/>
    </source>
</evidence>
<dbReference type="PROSITE" id="PS51273">
    <property type="entry name" value="GATASE_TYPE_1"/>
    <property type="match status" value="1"/>
</dbReference>
<dbReference type="Proteomes" id="UP000249616">
    <property type="component" value="Chromosome"/>
</dbReference>
<protein>
    <recommendedName>
        <fullName evidence="2">Glutamine amidotransferase domain-containing protein</fullName>
    </recommendedName>
</protein>
<evidence type="ECO:0000259" key="2">
    <source>
        <dbReference type="Pfam" id="PF00117"/>
    </source>
</evidence>
<keyword evidence="4" id="KW-1185">Reference proteome</keyword>
<dbReference type="Pfam" id="PF00117">
    <property type="entry name" value="GATase"/>
    <property type="match status" value="1"/>
</dbReference>
<reference evidence="3 4" key="1">
    <citation type="journal article" date="2019" name="Int. J. Syst. Evol. Microbiol.">
        <title>Streptomyces cadmiisoli sp. nov., a novel actinomycete isolated from cadmium-contaminated soil.</title>
        <authorList>
            <person name="Li K."/>
            <person name="Tang X."/>
            <person name="Zhao J."/>
            <person name="Guo Y."/>
            <person name="Tang Y."/>
            <person name="Gao J."/>
        </authorList>
    </citation>
    <scope>NUCLEOTIDE SEQUENCE [LARGE SCALE GENOMIC DNA]</scope>
    <source>
        <strain evidence="3 4">ZFG47</strain>
    </source>
</reference>
<dbReference type="Gene3D" id="3.40.50.880">
    <property type="match status" value="1"/>
</dbReference>
<feature type="domain" description="Glutamine amidotransferase" evidence="2">
    <location>
        <begin position="2"/>
        <end position="166"/>
    </location>
</feature>
<organism evidence="3 4">
    <name type="scientific">Streptomyces cadmiisoli</name>
    <dbReference type="NCBI Taxonomy" id="2184053"/>
    <lineage>
        <taxon>Bacteria</taxon>
        <taxon>Bacillati</taxon>
        <taxon>Actinomycetota</taxon>
        <taxon>Actinomycetes</taxon>
        <taxon>Kitasatosporales</taxon>
        <taxon>Streptomycetaceae</taxon>
        <taxon>Streptomyces</taxon>
        <taxon>Streptomyces aurantiacus group</taxon>
    </lineage>
</organism>
<dbReference type="EMBL" id="CP030073">
    <property type="protein sequence ID" value="AWW42433.1"/>
    <property type="molecule type" value="Genomic_DNA"/>
</dbReference>